<dbReference type="GeneID" id="9939131"/>
<organism evidence="1">
    <name type="scientific">Loa loa</name>
    <name type="common">Eye worm</name>
    <name type="synonym">Filaria loa</name>
    <dbReference type="NCBI Taxonomy" id="7209"/>
    <lineage>
        <taxon>Eukaryota</taxon>
        <taxon>Metazoa</taxon>
        <taxon>Ecdysozoa</taxon>
        <taxon>Nematoda</taxon>
        <taxon>Chromadorea</taxon>
        <taxon>Rhabditida</taxon>
        <taxon>Spirurina</taxon>
        <taxon>Spiruromorpha</taxon>
        <taxon>Filarioidea</taxon>
        <taxon>Onchocercidae</taxon>
        <taxon>Loa</taxon>
    </lineage>
</organism>
<dbReference type="InParanoid" id="A0A1S0UA89"/>
<reference evidence="1" key="1">
    <citation type="submission" date="2012-04" db="EMBL/GenBank/DDBJ databases">
        <title>The Genome Sequence of Loa loa.</title>
        <authorList>
            <consortium name="The Broad Institute Genome Sequencing Platform"/>
            <consortium name="Broad Institute Genome Sequencing Center for Infectious Disease"/>
            <person name="Nutman T.B."/>
            <person name="Fink D.L."/>
            <person name="Russ C."/>
            <person name="Young S."/>
            <person name="Zeng Q."/>
            <person name="Gargeya S."/>
            <person name="Alvarado L."/>
            <person name="Berlin A."/>
            <person name="Chapman S.B."/>
            <person name="Chen Z."/>
            <person name="Freedman E."/>
            <person name="Gellesch M."/>
            <person name="Goldberg J."/>
            <person name="Griggs A."/>
            <person name="Gujja S."/>
            <person name="Heilman E.R."/>
            <person name="Heiman D."/>
            <person name="Howarth C."/>
            <person name="Mehta T."/>
            <person name="Neiman D."/>
            <person name="Pearson M."/>
            <person name="Roberts A."/>
            <person name="Saif S."/>
            <person name="Shea T."/>
            <person name="Shenoy N."/>
            <person name="Sisk P."/>
            <person name="Stolte C."/>
            <person name="Sykes S."/>
            <person name="White J."/>
            <person name="Yandava C."/>
            <person name="Haas B."/>
            <person name="Henn M.R."/>
            <person name="Nusbaum C."/>
            <person name="Birren B."/>
        </authorList>
    </citation>
    <scope>NUCLEOTIDE SEQUENCE [LARGE SCALE GENOMIC DNA]</scope>
</reference>
<dbReference type="AlphaFoldDB" id="A0A1S0UA89"/>
<proteinExistence type="predicted"/>
<sequence>MGIFGNFLATLDDDISGKFNKSSHSYFGKKKLMTANFLQNDKLLTFTKYIREEGLSDRHTRGEQTKVEVEQVCAVVVKQTFVELLQPQHRSSKDGYFVQ</sequence>
<evidence type="ECO:0000313" key="1">
    <source>
        <dbReference type="EMBL" id="EFO26731.1"/>
    </source>
</evidence>
<dbReference type="CTD" id="9939131"/>
<dbReference type="RefSeq" id="XP_003137333.1">
    <property type="nucleotide sequence ID" value="XM_003137285.1"/>
</dbReference>
<name>A0A1S0UA89_LOALO</name>
<dbReference type="EMBL" id="JH712077">
    <property type="protein sequence ID" value="EFO26731.1"/>
    <property type="molecule type" value="Genomic_DNA"/>
</dbReference>
<protein>
    <submittedName>
        <fullName evidence="1">Uncharacterized protein</fullName>
    </submittedName>
</protein>
<dbReference type="KEGG" id="loa:LOAG_01747"/>
<accession>A0A1S0UA89</accession>
<gene>
    <name evidence="1" type="ORF">LOAG_01747</name>
</gene>